<dbReference type="RefSeq" id="WP_301623447.1">
    <property type="nucleotide sequence ID" value="NZ_JAOSKY010000021.1"/>
</dbReference>
<sequence length="54" mass="6356">MSNDPAISVRRFPWNLDHTSVCDLCGKWRVQGNHAKCSRQRQLLNAHRRHHPPK</sequence>
<dbReference type="Proteomes" id="UP001139955">
    <property type="component" value="Unassembled WGS sequence"/>
</dbReference>
<evidence type="ECO:0000313" key="1">
    <source>
        <dbReference type="EMBL" id="MCU7251225.1"/>
    </source>
</evidence>
<reference evidence="1" key="2">
    <citation type="journal article" date="2023" name="mSystems">
        <title>Charting the Lipopeptidome of Nonpathogenic Pseudomonas.</title>
        <authorList>
            <person name="Cesa-Luna C."/>
            <person name="Geudens N."/>
            <person name="Girard L."/>
            <person name="De Roo V."/>
            <person name="Maklad H.R."/>
            <person name="Martins J.C."/>
            <person name="Hofte M."/>
            <person name="De Mot R."/>
        </authorList>
    </citation>
    <scope>NUCLEOTIDE SEQUENCE</scope>
    <source>
        <strain evidence="1">B1M3-32</strain>
    </source>
</reference>
<name>A0A9X3BE01_9PSED</name>
<accession>A0A9X3BE01</accession>
<protein>
    <submittedName>
        <fullName evidence="1">Uncharacterized protein</fullName>
    </submittedName>
</protein>
<gene>
    <name evidence="1" type="ORF">OC940_25720</name>
</gene>
<evidence type="ECO:0000313" key="2">
    <source>
        <dbReference type="Proteomes" id="UP001139955"/>
    </source>
</evidence>
<proteinExistence type="predicted"/>
<comment type="caution">
    <text evidence="1">The sequence shown here is derived from an EMBL/GenBank/DDBJ whole genome shotgun (WGS) entry which is preliminary data.</text>
</comment>
<organism evidence="1 2">
    <name type="scientific">Pseudomonas koreensis</name>
    <dbReference type="NCBI Taxonomy" id="198620"/>
    <lineage>
        <taxon>Bacteria</taxon>
        <taxon>Pseudomonadati</taxon>
        <taxon>Pseudomonadota</taxon>
        <taxon>Gammaproteobacteria</taxon>
        <taxon>Pseudomonadales</taxon>
        <taxon>Pseudomonadaceae</taxon>
        <taxon>Pseudomonas</taxon>
    </lineage>
</organism>
<reference evidence="1" key="1">
    <citation type="submission" date="2022-09" db="EMBL/GenBank/DDBJ databases">
        <authorList>
            <person name="Cesa-Luna C."/>
            <person name="Girard L."/>
            <person name="Lood C."/>
            <person name="Hofte M."/>
            <person name="De Mot R."/>
        </authorList>
    </citation>
    <scope>NUCLEOTIDE SEQUENCE</scope>
    <source>
        <strain evidence="1">B1M3-32</strain>
    </source>
</reference>
<keyword evidence="2" id="KW-1185">Reference proteome</keyword>
<dbReference type="EMBL" id="JAOSKY010000021">
    <property type="protein sequence ID" value="MCU7251225.1"/>
    <property type="molecule type" value="Genomic_DNA"/>
</dbReference>
<dbReference type="AlphaFoldDB" id="A0A9X3BE01"/>